<name>A0AAW1AU55_CROAD</name>
<dbReference type="Proteomes" id="UP001474421">
    <property type="component" value="Unassembled WGS sequence"/>
</dbReference>
<evidence type="ECO:0000313" key="2">
    <source>
        <dbReference type="Proteomes" id="UP001474421"/>
    </source>
</evidence>
<proteinExistence type="predicted"/>
<dbReference type="AlphaFoldDB" id="A0AAW1AU55"/>
<dbReference type="EMBL" id="JAOTOJ010000014">
    <property type="protein sequence ID" value="KAK9393240.1"/>
    <property type="molecule type" value="Genomic_DNA"/>
</dbReference>
<organism evidence="1 2">
    <name type="scientific">Crotalus adamanteus</name>
    <name type="common">Eastern diamondback rattlesnake</name>
    <dbReference type="NCBI Taxonomy" id="8729"/>
    <lineage>
        <taxon>Eukaryota</taxon>
        <taxon>Metazoa</taxon>
        <taxon>Chordata</taxon>
        <taxon>Craniata</taxon>
        <taxon>Vertebrata</taxon>
        <taxon>Euteleostomi</taxon>
        <taxon>Lepidosauria</taxon>
        <taxon>Squamata</taxon>
        <taxon>Bifurcata</taxon>
        <taxon>Unidentata</taxon>
        <taxon>Episquamata</taxon>
        <taxon>Toxicofera</taxon>
        <taxon>Serpentes</taxon>
        <taxon>Colubroidea</taxon>
        <taxon>Viperidae</taxon>
        <taxon>Crotalinae</taxon>
        <taxon>Crotalus</taxon>
    </lineage>
</organism>
<sequence>MSSFGKLTEYFSLRKSRNEFRSDRRNSRRSGSYCCNLTECRSLDRKSQRPLLGKSRTLPSIPQSPVISRVPFLDSKLYRKEMPEQKQIRNHSAPDCQKGCTVPSTGEAWELEDDCLSPGREPAMQPRLCTVMDEAPFRAIRTRSFYMRKSLSVDNHLSSLSYSLPTAETKTERVKTKLRRQFVSTP</sequence>
<comment type="caution">
    <text evidence="1">The sequence shown here is derived from an EMBL/GenBank/DDBJ whole genome shotgun (WGS) entry which is preliminary data.</text>
</comment>
<gene>
    <name evidence="1" type="ORF">NXF25_016502</name>
</gene>
<reference evidence="1 2" key="1">
    <citation type="journal article" date="2024" name="Proc. Natl. Acad. Sci. U.S.A.">
        <title>The genetic regulatory architecture and epigenomic basis for age-related changes in rattlesnake venom.</title>
        <authorList>
            <person name="Hogan M.P."/>
            <person name="Holding M.L."/>
            <person name="Nystrom G.S."/>
            <person name="Colston T.J."/>
            <person name="Bartlett D.A."/>
            <person name="Mason A.J."/>
            <person name="Ellsworth S.A."/>
            <person name="Rautsaw R.M."/>
            <person name="Lawrence K.C."/>
            <person name="Strickland J.L."/>
            <person name="He B."/>
            <person name="Fraser P."/>
            <person name="Margres M.J."/>
            <person name="Gilbert D.M."/>
            <person name="Gibbs H.L."/>
            <person name="Parkinson C.L."/>
            <person name="Rokyta D.R."/>
        </authorList>
    </citation>
    <scope>NUCLEOTIDE SEQUENCE [LARGE SCALE GENOMIC DNA]</scope>
    <source>
        <strain evidence="1">DRR0105</strain>
    </source>
</reference>
<protein>
    <submittedName>
        <fullName evidence="1">Ankyrin repeat and fibronectin type-III domain-containing protein 1-like</fullName>
    </submittedName>
</protein>
<accession>A0AAW1AU55</accession>
<evidence type="ECO:0000313" key="1">
    <source>
        <dbReference type="EMBL" id="KAK9393240.1"/>
    </source>
</evidence>
<keyword evidence="2" id="KW-1185">Reference proteome</keyword>